<evidence type="ECO:0000313" key="2">
    <source>
        <dbReference type="Proteomes" id="UP001209540"/>
    </source>
</evidence>
<organism evidence="1 2">
    <name type="scientific">Phascolomyces articulosus</name>
    <dbReference type="NCBI Taxonomy" id="60185"/>
    <lineage>
        <taxon>Eukaryota</taxon>
        <taxon>Fungi</taxon>
        <taxon>Fungi incertae sedis</taxon>
        <taxon>Mucoromycota</taxon>
        <taxon>Mucoromycotina</taxon>
        <taxon>Mucoromycetes</taxon>
        <taxon>Mucorales</taxon>
        <taxon>Lichtheimiaceae</taxon>
        <taxon>Phascolomyces</taxon>
    </lineage>
</organism>
<gene>
    <name evidence="1" type="ORF">BDA99DRAFT_249446</name>
</gene>
<dbReference type="InterPro" id="IPR009836">
    <property type="entry name" value="GRDP-like"/>
</dbReference>
<dbReference type="AlphaFoldDB" id="A0AAD5KM03"/>
<evidence type="ECO:0000313" key="1">
    <source>
        <dbReference type="EMBL" id="KAI9274813.1"/>
    </source>
</evidence>
<sequence>MKSPSTIEQERKDDNYATVFTSQPFILEFSNIVQSTYKNNPLGFSLDLVQAMWNQREFVRTMYEKLIPTRKDPFKTIFPEAIKEYHDFLLLLKLQKSEDQNYILPAWTADMAWHIHMLHPSNYYNMTVSELGQVPNHVEQMINLGEMKDAAYRKISKKAARKNRTYNQLRSKFINKTIKKRMIITSIEDISFHGDTSIHNINGAPAKQNGTLNQNRSYVLAVKGHAGEKLKESSKQLFLPVIVNDKEASISPLVFSSPLTVHERILSNVAHTGYGYTGHKNICT</sequence>
<dbReference type="Pfam" id="PF07173">
    <property type="entry name" value="GRDP-like"/>
    <property type="match status" value="1"/>
</dbReference>
<accession>A0AAD5KM03</accession>
<protein>
    <submittedName>
        <fullName evidence="1">Uncharacterized protein</fullName>
    </submittedName>
</protein>
<keyword evidence="2" id="KW-1185">Reference proteome</keyword>
<comment type="caution">
    <text evidence="1">The sequence shown here is derived from an EMBL/GenBank/DDBJ whole genome shotgun (WGS) entry which is preliminary data.</text>
</comment>
<reference evidence="1" key="1">
    <citation type="journal article" date="2022" name="IScience">
        <title>Evolution of zygomycete secretomes and the origins of terrestrial fungal ecologies.</title>
        <authorList>
            <person name="Chang Y."/>
            <person name="Wang Y."/>
            <person name="Mondo S."/>
            <person name="Ahrendt S."/>
            <person name="Andreopoulos W."/>
            <person name="Barry K."/>
            <person name="Beard J."/>
            <person name="Benny G.L."/>
            <person name="Blankenship S."/>
            <person name="Bonito G."/>
            <person name="Cuomo C."/>
            <person name="Desiro A."/>
            <person name="Gervers K.A."/>
            <person name="Hundley H."/>
            <person name="Kuo A."/>
            <person name="LaButti K."/>
            <person name="Lang B.F."/>
            <person name="Lipzen A."/>
            <person name="O'Donnell K."/>
            <person name="Pangilinan J."/>
            <person name="Reynolds N."/>
            <person name="Sandor L."/>
            <person name="Smith M.E."/>
            <person name="Tsang A."/>
            <person name="Grigoriev I.V."/>
            <person name="Stajich J.E."/>
            <person name="Spatafora J.W."/>
        </authorList>
    </citation>
    <scope>NUCLEOTIDE SEQUENCE</scope>
    <source>
        <strain evidence="1">RSA 2281</strain>
    </source>
</reference>
<dbReference type="Proteomes" id="UP001209540">
    <property type="component" value="Unassembled WGS sequence"/>
</dbReference>
<name>A0AAD5KM03_9FUNG</name>
<reference evidence="1" key="2">
    <citation type="submission" date="2023-02" db="EMBL/GenBank/DDBJ databases">
        <authorList>
            <consortium name="DOE Joint Genome Institute"/>
            <person name="Mondo S.J."/>
            <person name="Chang Y."/>
            <person name="Wang Y."/>
            <person name="Ahrendt S."/>
            <person name="Andreopoulos W."/>
            <person name="Barry K."/>
            <person name="Beard J."/>
            <person name="Benny G.L."/>
            <person name="Blankenship S."/>
            <person name="Bonito G."/>
            <person name="Cuomo C."/>
            <person name="Desiro A."/>
            <person name="Gervers K.A."/>
            <person name="Hundley H."/>
            <person name="Kuo A."/>
            <person name="LaButti K."/>
            <person name="Lang B.F."/>
            <person name="Lipzen A."/>
            <person name="O'Donnell K."/>
            <person name="Pangilinan J."/>
            <person name="Reynolds N."/>
            <person name="Sandor L."/>
            <person name="Smith M.W."/>
            <person name="Tsang A."/>
            <person name="Grigoriev I.V."/>
            <person name="Stajich J.E."/>
            <person name="Spatafora J.W."/>
        </authorList>
    </citation>
    <scope>NUCLEOTIDE SEQUENCE</scope>
    <source>
        <strain evidence="1">RSA 2281</strain>
    </source>
</reference>
<proteinExistence type="predicted"/>
<dbReference type="EMBL" id="JAIXMP010000004">
    <property type="protein sequence ID" value="KAI9274813.1"/>
    <property type="molecule type" value="Genomic_DNA"/>
</dbReference>